<accession>A0A3A8K5C9</accession>
<keyword evidence="1" id="KW-1133">Transmembrane helix</keyword>
<dbReference type="RefSeq" id="WP_120603630.1">
    <property type="nucleotide sequence ID" value="NZ_JABFJX010000634.1"/>
</dbReference>
<feature type="transmembrane region" description="Helical" evidence="1">
    <location>
        <begin position="34"/>
        <end position="59"/>
    </location>
</feature>
<evidence type="ECO:0000256" key="1">
    <source>
        <dbReference type="SAM" id="Phobius"/>
    </source>
</evidence>
<dbReference type="Proteomes" id="UP000268313">
    <property type="component" value="Unassembled WGS sequence"/>
</dbReference>
<reference evidence="3" key="1">
    <citation type="submission" date="2018-09" db="EMBL/GenBank/DDBJ databases">
        <authorList>
            <person name="Livingstone P.G."/>
            <person name="Whitworth D.E."/>
        </authorList>
    </citation>
    <scope>NUCLEOTIDE SEQUENCE [LARGE SCALE GENOMIC DNA]</scope>
    <source>
        <strain evidence="3">CA043D</strain>
    </source>
</reference>
<dbReference type="AlphaFoldDB" id="A0A3A8K5C9"/>
<evidence type="ECO:0000313" key="3">
    <source>
        <dbReference type="Proteomes" id="UP000268313"/>
    </source>
</evidence>
<name>A0A3A8K5C9_9BACT</name>
<comment type="caution">
    <text evidence="2">The sequence shown here is derived from an EMBL/GenBank/DDBJ whole genome shotgun (WGS) entry which is preliminary data.</text>
</comment>
<sequence>MSHDKRIRVAALFVLAGLLIQLFALLYWTPLTFVISTAVGVPLVLLGVLLYGVTVWRILKEQRAL</sequence>
<keyword evidence="3" id="KW-1185">Reference proteome</keyword>
<proteinExistence type="predicted"/>
<keyword evidence="1" id="KW-0472">Membrane</keyword>
<feature type="transmembrane region" description="Helical" evidence="1">
    <location>
        <begin position="7"/>
        <end position="28"/>
    </location>
</feature>
<protein>
    <submittedName>
        <fullName evidence="2">Uncharacterized protein</fullName>
    </submittedName>
</protein>
<gene>
    <name evidence="2" type="ORF">D7X32_17165</name>
</gene>
<evidence type="ECO:0000313" key="2">
    <source>
        <dbReference type="EMBL" id="RKH02389.1"/>
    </source>
</evidence>
<organism evidence="2 3">
    <name type="scientific">Corallococcus carmarthensis</name>
    <dbReference type="NCBI Taxonomy" id="2316728"/>
    <lineage>
        <taxon>Bacteria</taxon>
        <taxon>Pseudomonadati</taxon>
        <taxon>Myxococcota</taxon>
        <taxon>Myxococcia</taxon>
        <taxon>Myxococcales</taxon>
        <taxon>Cystobacterineae</taxon>
        <taxon>Myxococcaceae</taxon>
        <taxon>Corallococcus</taxon>
    </lineage>
</organism>
<dbReference type="EMBL" id="RAWE01000055">
    <property type="protein sequence ID" value="RKH02389.1"/>
    <property type="molecule type" value="Genomic_DNA"/>
</dbReference>
<keyword evidence="1" id="KW-0812">Transmembrane</keyword>